<keyword evidence="2" id="KW-0479">Metal-binding</keyword>
<dbReference type="InterPro" id="IPR006913">
    <property type="entry name" value="CENP-V/GFA"/>
</dbReference>
<dbReference type="Pfam" id="PF04828">
    <property type="entry name" value="GFA"/>
    <property type="match status" value="1"/>
</dbReference>
<sequence>MIKEYSNPHYLSPHIEIKKYVSFPAGLPGCSVPEDTLGRARARLAPRDQAHNGTSVTREAVSAGVAIIISGPVVINNDVNKSHGLWNVCVAISYLHSVLVLSITCDQRIHLFRKKQGPVRHTGGCHCGAIRFEVWSAPDLHIFNCNCSICTKKQNRHFIVPKSHFTLLQGSENTTTYTFNTHTAKHTFCKTCGVQSFYTPRSNPDGFGVAPHCLDPGTVKSLTLEDFCGETWEESVRKHPAIRSMSKSTPETG</sequence>
<dbReference type="GO" id="GO:0016846">
    <property type="term" value="F:carbon-sulfur lyase activity"/>
    <property type="evidence" value="ECO:0007669"/>
    <property type="project" value="InterPro"/>
</dbReference>
<dbReference type="STRING" id="8005.ENSEEEP00000011848"/>
<reference evidence="5" key="4">
    <citation type="submission" date="2025-08" db="UniProtKB">
        <authorList>
            <consortium name="Ensembl"/>
        </authorList>
    </citation>
    <scope>IDENTIFICATION</scope>
</reference>
<protein>
    <recommendedName>
        <fullName evidence="4">CENP-V/GFA domain-containing protein</fullName>
    </recommendedName>
</protein>
<comment type="similarity">
    <text evidence="1">Belongs to the Gfa family.</text>
</comment>
<feature type="domain" description="CENP-V/GFA" evidence="4">
    <location>
        <begin position="121"/>
        <end position="233"/>
    </location>
</feature>
<evidence type="ECO:0000256" key="3">
    <source>
        <dbReference type="ARBA" id="ARBA00022833"/>
    </source>
</evidence>
<organism evidence="5 6">
    <name type="scientific">Electrophorus electricus</name>
    <name type="common">Electric eel</name>
    <name type="synonym">Gymnotus electricus</name>
    <dbReference type="NCBI Taxonomy" id="8005"/>
    <lineage>
        <taxon>Eukaryota</taxon>
        <taxon>Metazoa</taxon>
        <taxon>Chordata</taxon>
        <taxon>Craniata</taxon>
        <taxon>Vertebrata</taxon>
        <taxon>Euteleostomi</taxon>
        <taxon>Actinopterygii</taxon>
        <taxon>Neopterygii</taxon>
        <taxon>Teleostei</taxon>
        <taxon>Ostariophysi</taxon>
        <taxon>Gymnotiformes</taxon>
        <taxon>Gymnotoidei</taxon>
        <taxon>Gymnotidae</taxon>
        <taxon>Electrophorus</taxon>
    </lineage>
</organism>
<dbReference type="SUPFAM" id="SSF51316">
    <property type="entry name" value="Mss4-like"/>
    <property type="match status" value="1"/>
</dbReference>
<dbReference type="GO" id="GO:0046872">
    <property type="term" value="F:metal ion binding"/>
    <property type="evidence" value="ECO:0007669"/>
    <property type="project" value="UniProtKB-KW"/>
</dbReference>
<dbReference type="Proteomes" id="UP000314983">
    <property type="component" value="Chromosome 6"/>
</dbReference>
<reference evidence="5" key="3">
    <citation type="submission" date="2020-05" db="EMBL/GenBank/DDBJ databases">
        <title>Electrophorus electricus (electric eel) genome, fEleEle1, primary haplotype.</title>
        <authorList>
            <person name="Myers G."/>
            <person name="Meyer A."/>
            <person name="Fedrigo O."/>
            <person name="Formenti G."/>
            <person name="Rhie A."/>
            <person name="Tracey A."/>
            <person name="Sims Y."/>
            <person name="Jarvis E.D."/>
        </authorList>
    </citation>
    <scope>NUCLEOTIDE SEQUENCE [LARGE SCALE GENOMIC DNA]</scope>
</reference>
<dbReference type="PROSITE" id="PS51891">
    <property type="entry name" value="CENP_V_GFA"/>
    <property type="match status" value="1"/>
</dbReference>
<accession>A0A4W4EIF1</accession>
<dbReference type="PANTHER" id="PTHR28620:SF1">
    <property type="entry name" value="CENP-V_GFA DOMAIN-CONTAINING PROTEIN"/>
    <property type="match status" value="1"/>
</dbReference>
<keyword evidence="3" id="KW-0862">Zinc</keyword>
<evidence type="ECO:0000256" key="1">
    <source>
        <dbReference type="ARBA" id="ARBA00005495"/>
    </source>
</evidence>
<dbReference type="InterPro" id="IPR052355">
    <property type="entry name" value="CENP-V-like"/>
</dbReference>
<evidence type="ECO:0000256" key="2">
    <source>
        <dbReference type="ARBA" id="ARBA00022723"/>
    </source>
</evidence>
<reference evidence="5" key="5">
    <citation type="submission" date="2025-09" db="UniProtKB">
        <authorList>
            <consortium name="Ensembl"/>
        </authorList>
    </citation>
    <scope>IDENTIFICATION</scope>
</reference>
<dbReference type="Ensembl" id="ENSEEET00000011986.2">
    <property type="protein sequence ID" value="ENSEEEP00000011848.2"/>
    <property type="gene ID" value="ENSEEEG00000005967.2"/>
</dbReference>
<proteinExistence type="inferred from homology"/>
<keyword evidence="6" id="KW-1185">Reference proteome</keyword>
<dbReference type="GeneTree" id="ENSGT00390000003183"/>
<dbReference type="Gene3D" id="2.170.150.70">
    <property type="match status" value="1"/>
</dbReference>
<evidence type="ECO:0000313" key="5">
    <source>
        <dbReference type="Ensembl" id="ENSEEEP00000011848.2"/>
    </source>
</evidence>
<name>A0A4W4EIF1_ELEEL</name>
<dbReference type="InterPro" id="IPR011057">
    <property type="entry name" value="Mss4-like_sf"/>
</dbReference>
<dbReference type="PANTHER" id="PTHR28620">
    <property type="entry name" value="CENTROMERE PROTEIN V"/>
    <property type="match status" value="1"/>
</dbReference>
<reference evidence="6" key="2">
    <citation type="journal article" date="2017" name="Sci. Adv.">
        <title>A tail of two voltages: Proteomic comparison of the three electric organs of the electric eel.</title>
        <authorList>
            <person name="Traeger L.L."/>
            <person name="Sabat G."/>
            <person name="Barrett-Wilt G.A."/>
            <person name="Wells G.B."/>
            <person name="Sussman M.R."/>
        </authorList>
    </citation>
    <scope>NUCLEOTIDE SEQUENCE [LARGE SCALE GENOMIC DNA]</scope>
</reference>
<evidence type="ECO:0000259" key="4">
    <source>
        <dbReference type="PROSITE" id="PS51891"/>
    </source>
</evidence>
<evidence type="ECO:0000313" key="6">
    <source>
        <dbReference type="Proteomes" id="UP000314983"/>
    </source>
</evidence>
<dbReference type="AlphaFoldDB" id="A0A4W4EIF1"/>
<gene>
    <name evidence="5" type="primary">cenpv</name>
</gene>
<reference evidence="6" key="1">
    <citation type="journal article" date="2014" name="Science">
        <title>Nonhuman genetics. Genomic basis for the convergent evolution of electric organs.</title>
        <authorList>
            <person name="Gallant J.R."/>
            <person name="Traeger L.L."/>
            <person name="Volkening J.D."/>
            <person name="Moffett H."/>
            <person name="Chen P.H."/>
            <person name="Novina C.D."/>
            <person name="Phillips G.N.Jr."/>
            <person name="Anand R."/>
            <person name="Wells G.B."/>
            <person name="Pinch M."/>
            <person name="Guth R."/>
            <person name="Unguez G.A."/>
            <person name="Albert J.S."/>
            <person name="Zakon H.H."/>
            <person name="Samanta M.P."/>
            <person name="Sussman M.R."/>
        </authorList>
    </citation>
    <scope>NUCLEOTIDE SEQUENCE [LARGE SCALE GENOMIC DNA]</scope>
</reference>